<dbReference type="InterPro" id="IPR018247">
    <property type="entry name" value="EF_Hand_1_Ca_BS"/>
</dbReference>
<dbReference type="PANTHER" id="PTHR22576">
    <property type="entry name" value="MUCOSA ASSOCIATED LYMPHOID TISSUE LYMPHOMA TRANSLOCATION PROTEIN 1/PARACASPASE"/>
    <property type="match status" value="1"/>
</dbReference>
<dbReference type="SUPFAM" id="SSF52129">
    <property type="entry name" value="Caspase-like"/>
    <property type="match status" value="1"/>
</dbReference>
<dbReference type="EMBL" id="UINC01034856">
    <property type="protein sequence ID" value="SVB26346.1"/>
    <property type="molecule type" value="Genomic_DNA"/>
</dbReference>
<dbReference type="Pfam" id="PF00656">
    <property type="entry name" value="Peptidase_C14"/>
    <property type="match status" value="1"/>
</dbReference>
<accession>A0A382CJP5</accession>
<sequence>MKHWKDIRPVLVAGVVLAVLSLGTRAETRGLVVPAPETGETVVEYKGSYALLIGSADYQNVAWPDLESVPGELARVETTLQEQGFTVEKHLNLIGDELEEVYEEFLDRYGYDQDNRLVFFFSGHGWTTANNKRGFIVPVDAPDPKKQKRDFRAKALSMTKILAGARDTEANHSLYLFDSCFSGTIFKTKALPDDPPHISKALGLPVRQFISAGGAQDTVPAQSTFTPAFVDALVLGKGDLNGDGYVSGTELGLYLQQEVPRHVRQTPQFGKIDDYDLSRGDFIFALPQKQVATAAPVTAKVDTGQDKLLDLEFWKSVRSSNDADMLEAYLDAFPDGVYAKLAKLMLLKLRKSGAKQLKADDI</sequence>
<gene>
    <name evidence="2" type="ORF">METZ01_LOCUS179200</name>
</gene>
<evidence type="ECO:0000313" key="2">
    <source>
        <dbReference type="EMBL" id="SVB26346.1"/>
    </source>
</evidence>
<dbReference type="PROSITE" id="PS50208">
    <property type="entry name" value="CASPASE_P20"/>
    <property type="match status" value="1"/>
</dbReference>
<name>A0A382CJP5_9ZZZZ</name>
<dbReference type="PANTHER" id="PTHR22576:SF37">
    <property type="entry name" value="MUCOSA-ASSOCIATED LYMPHOID TISSUE LYMPHOMA TRANSLOCATION PROTEIN 1"/>
    <property type="match status" value="1"/>
</dbReference>
<evidence type="ECO:0000259" key="1">
    <source>
        <dbReference type="PROSITE" id="PS50208"/>
    </source>
</evidence>
<dbReference type="InterPro" id="IPR052039">
    <property type="entry name" value="Caspase-related_regulators"/>
</dbReference>
<reference evidence="2" key="1">
    <citation type="submission" date="2018-05" db="EMBL/GenBank/DDBJ databases">
        <authorList>
            <person name="Lanie J.A."/>
            <person name="Ng W.-L."/>
            <person name="Kazmierczak K.M."/>
            <person name="Andrzejewski T.M."/>
            <person name="Davidsen T.M."/>
            <person name="Wayne K.J."/>
            <person name="Tettelin H."/>
            <person name="Glass J.I."/>
            <person name="Rusch D."/>
            <person name="Podicherti R."/>
            <person name="Tsui H.-C.T."/>
            <person name="Winkler M.E."/>
        </authorList>
    </citation>
    <scope>NUCLEOTIDE SEQUENCE</scope>
</reference>
<dbReference type="PROSITE" id="PS00018">
    <property type="entry name" value="EF_HAND_1"/>
    <property type="match status" value="1"/>
</dbReference>
<dbReference type="GO" id="GO:0004197">
    <property type="term" value="F:cysteine-type endopeptidase activity"/>
    <property type="evidence" value="ECO:0007669"/>
    <property type="project" value="InterPro"/>
</dbReference>
<dbReference type="AlphaFoldDB" id="A0A382CJP5"/>
<dbReference type="GO" id="GO:0006508">
    <property type="term" value="P:proteolysis"/>
    <property type="evidence" value="ECO:0007669"/>
    <property type="project" value="InterPro"/>
</dbReference>
<organism evidence="2">
    <name type="scientific">marine metagenome</name>
    <dbReference type="NCBI Taxonomy" id="408172"/>
    <lineage>
        <taxon>unclassified sequences</taxon>
        <taxon>metagenomes</taxon>
        <taxon>ecological metagenomes</taxon>
    </lineage>
</organism>
<dbReference type="InterPro" id="IPR001309">
    <property type="entry name" value="Pept_C14_p20"/>
</dbReference>
<feature type="domain" description="Caspase family p20" evidence="1">
    <location>
        <begin position="46"/>
        <end position="125"/>
    </location>
</feature>
<proteinExistence type="predicted"/>
<dbReference type="InterPro" id="IPR011600">
    <property type="entry name" value="Pept_C14_caspase"/>
</dbReference>
<dbReference type="Gene3D" id="3.40.50.1460">
    <property type="match status" value="1"/>
</dbReference>
<protein>
    <recommendedName>
        <fullName evidence="1">Caspase family p20 domain-containing protein</fullName>
    </recommendedName>
</protein>
<dbReference type="InterPro" id="IPR029030">
    <property type="entry name" value="Caspase-like_dom_sf"/>
</dbReference>